<feature type="domain" description="GAF" evidence="2">
    <location>
        <begin position="63"/>
        <end position="163"/>
    </location>
</feature>
<keyword evidence="4" id="KW-1185">Reference proteome</keyword>
<protein>
    <submittedName>
        <fullName evidence="3">GAF domain-containing protein</fullName>
    </submittedName>
</protein>
<evidence type="ECO:0000256" key="1">
    <source>
        <dbReference type="SAM" id="MobiDB-lite"/>
    </source>
</evidence>
<dbReference type="Proteomes" id="UP001597183">
    <property type="component" value="Unassembled WGS sequence"/>
</dbReference>
<evidence type="ECO:0000313" key="3">
    <source>
        <dbReference type="EMBL" id="MFD1365038.1"/>
    </source>
</evidence>
<dbReference type="Gene3D" id="3.30.450.40">
    <property type="match status" value="1"/>
</dbReference>
<evidence type="ECO:0000259" key="2">
    <source>
        <dbReference type="Pfam" id="PF13185"/>
    </source>
</evidence>
<dbReference type="InterPro" id="IPR003018">
    <property type="entry name" value="GAF"/>
</dbReference>
<proteinExistence type="predicted"/>
<dbReference type="InterPro" id="IPR036890">
    <property type="entry name" value="HATPase_C_sf"/>
</dbReference>
<dbReference type="SUPFAM" id="SSF55874">
    <property type="entry name" value="ATPase domain of HSP90 chaperone/DNA topoisomerase II/histidine kinase"/>
    <property type="match status" value="1"/>
</dbReference>
<feature type="region of interest" description="Disordered" evidence="1">
    <location>
        <begin position="53"/>
        <end position="90"/>
    </location>
</feature>
<organism evidence="3 4">
    <name type="scientific">Actinoplanes sichuanensis</name>
    <dbReference type="NCBI Taxonomy" id="512349"/>
    <lineage>
        <taxon>Bacteria</taxon>
        <taxon>Bacillati</taxon>
        <taxon>Actinomycetota</taxon>
        <taxon>Actinomycetes</taxon>
        <taxon>Micromonosporales</taxon>
        <taxon>Micromonosporaceae</taxon>
        <taxon>Actinoplanes</taxon>
    </lineage>
</organism>
<feature type="compositionally biased region" description="Polar residues" evidence="1">
    <location>
        <begin position="60"/>
        <end position="71"/>
    </location>
</feature>
<accession>A0ABW4A4D4</accession>
<dbReference type="InterPro" id="IPR029016">
    <property type="entry name" value="GAF-like_dom_sf"/>
</dbReference>
<dbReference type="Pfam" id="PF13185">
    <property type="entry name" value="GAF_2"/>
    <property type="match status" value="1"/>
</dbReference>
<gene>
    <name evidence="3" type="ORF">ACFQ5G_06740</name>
</gene>
<dbReference type="EMBL" id="JBHTMK010000007">
    <property type="protein sequence ID" value="MFD1365038.1"/>
    <property type="molecule type" value="Genomic_DNA"/>
</dbReference>
<dbReference type="Gene3D" id="3.30.565.10">
    <property type="entry name" value="Histidine kinase-like ATPase, C-terminal domain"/>
    <property type="match status" value="1"/>
</dbReference>
<dbReference type="RefSeq" id="WP_317795229.1">
    <property type="nucleotide sequence ID" value="NZ_AP028461.1"/>
</dbReference>
<dbReference type="SUPFAM" id="SSF55781">
    <property type="entry name" value="GAF domain-like"/>
    <property type="match status" value="1"/>
</dbReference>
<feature type="compositionally biased region" description="Basic and acidic residues" evidence="1">
    <location>
        <begin position="73"/>
        <end position="82"/>
    </location>
</feature>
<sequence length="342" mass="36990">MYQHGAMGLGRTRPGHVWNLIRMYGPDLTGLCRAGTALIPNVAGIGLSAGPEGDPFPQIRFSSDQGSTSLEDAQERLDDGPCRDATSTRRPVHAADLSDPWWLEHWPRFTPAALHSGARAVFALPLHAGGVRHAGAVDLYRRTPGDLSRADQTTAAELTAAATELLTLERLGLDWTGAFTDARQDASGAGTPIVLISRRTGARAAVPPLVRWFDQASMGWVRLRVHTDSIRHGLVRADADRFALAVHETMANSVQHGGGLGQLLLWGRNSRLWCEISDHGAGIGTTLRSTHAHRPRTGVRQRRVTGFQLIERACTSMDLTTDTTGTRVRLSYHNDAGGSGHC</sequence>
<evidence type="ECO:0000313" key="4">
    <source>
        <dbReference type="Proteomes" id="UP001597183"/>
    </source>
</evidence>
<name>A0ABW4A4D4_9ACTN</name>
<reference evidence="4" key="1">
    <citation type="journal article" date="2019" name="Int. J. Syst. Evol. Microbiol.">
        <title>The Global Catalogue of Microorganisms (GCM) 10K type strain sequencing project: providing services to taxonomists for standard genome sequencing and annotation.</title>
        <authorList>
            <consortium name="The Broad Institute Genomics Platform"/>
            <consortium name="The Broad Institute Genome Sequencing Center for Infectious Disease"/>
            <person name="Wu L."/>
            <person name="Ma J."/>
        </authorList>
    </citation>
    <scope>NUCLEOTIDE SEQUENCE [LARGE SCALE GENOMIC DNA]</scope>
    <source>
        <strain evidence="4">CCM 7526</strain>
    </source>
</reference>
<comment type="caution">
    <text evidence="3">The sequence shown here is derived from an EMBL/GenBank/DDBJ whole genome shotgun (WGS) entry which is preliminary data.</text>
</comment>